<feature type="region of interest" description="Disordered" evidence="8">
    <location>
        <begin position="1"/>
        <end position="28"/>
    </location>
</feature>
<evidence type="ECO:0000256" key="3">
    <source>
        <dbReference type="ARBA" id="ARBA00006958"/>
    </source>
</evidence>
<dbReference type="GO" id="GO:0016787">
    <property type="term" value="F:hydrolase activity"/>
    <property type="evidence" value="ECO:0007669"/>
    <property type="project" value="UniProtKB-KW"/>
</dbReference>
<gene>
    <name evidence="10" type="ORF">Ccrd_011788</name>
</gene>
<evidence type="ECO:0000313" key="11">
    <source>
        <dbReference type="Proteomes" id="UP000243975"/>
    </source>
</evidence>
<keyword evidence="6" id="KW-0378">Hydrolase</keyword>
<comment type="similarity">
    <text evidence="3">Belongs to the HARBI1 family.</text>
</comment>
<accession>A0A103YIQ7</accession>
<organism evidence="10 11">
    <name type="scientific">Cynara cardunculus var. scolymus</name>
    <name type="common">Globe artichoke</name>
    <name type="synonym">Cynara scolymus</name>
    <dbReference type="NCBI Taxonomy" id="59895"/>
    <lineage>
        <taxon>Eukaryota</taxon>
        <taxon>Viridiplantae</taxon>
        <taxon>Streptophyta</taxon>
        <taxon>Embryophyta</taxon>
        <taxon>Tracheophyta</taxon>
        <taxon>Spermatophyta</taxon>
        <taxon>Magnoliopsida</taxon>
        <taxon>eudicotyledons</taxon>
        <taxon>Gunneridae</taxon>
        <taxon>Pentapetalae</taxon>
        <taxon>asterids</taxon>
        <taxon>campanulids</taxon>
        <taxon>Asterales</taxon>
        <taxon>Asteraceae</taxon>
        <taxon>Carduoideae</taxon>
        <taxon>Cardueae</taxon>
        <taxon>Carduinae</taxon>
        <taxon>Cynara</taxon>
    </lineage>
</organism>
<evidence type="ECO:0000256" key="8">
    <source>
        <dbReference type="SAM" id="MobiDB-lite"/>
    </source>
</evidence>
<proteinExistence type="inferred from homology"/>
<comment type="caution">
    <text evidence="10">The sequence shown here is derived from an EMBL/GenBank/DDBJ whole genome shotgun (WGS) entry which is preliminary data.</text>
</comment>
<name>A0A103YIQ7_CYNCS</name>
<evidence type="ECO:0000313" key="10">
    <source>
        <dbReference type="EMBL" id="KVI09805.1"/>
    </source>
</evidence>
<protein>
    <submittedName>
        <fullName evidence="10">Harbinger transposase-derived nuclease</fullName>
    </submittedName>
</protein>
<dbReference type="InterPro" id="IPR045249">
    <property type="entry name" value="HARBI1-like"/>
</dbReference>
<dbReference type="GO" id="GO:0046872">
    <property type="term" value="F:metal ion binding"/>
    <property type="evidence" value="ECO:0007669"/>
    <property type="project" value="UniProtKB-KW"/>
</dbReference>
<evidence type="ECO:0000256" key="2">
    <source>
        <dbReference type="ARBA" id="ARBA00004123"/>
    </source>
</evidence>
<evidence type="ECO:0000256" key="5">
    <source>
        <dbReference type="ARBA" id="ARBA00022723"/>
    </source>
</evidence>
<reference evidence="10 11" key="1">
    <citation type="journal article" date="2016" name="Sci. Rep.">
        <title>The genome sequence of the outbreeding globe artichoke constructed de novo incorporating a phase-aware low-pass sequencing strategy of F1 progeny.</title>
        <authorList>
            <person name="Scaglione D."/>
            <person name="Reyes-Chin-Wo S."/>
            <person name="Acquadro A."/>
            <person name="Froenicke L."/>
            <person name="Portis E."/>
            <person name="Beitel C."/>
            <person name="Tirone M."/>
            <person name="Mauro R."/>
            <person name="Lo Monaco A."/>
            <person name="Mauromicale G."/>
            <person name="Faccioli P."/>
            <person name="Cattivelli L."/>
            <person name="Rieseberg L."/>
            <person name="Michelmore R."/>
            <person name="Lanteri S."/>
        </authorList>
    </citation>
    <scope>NUCLEOTIDE SEQUENCE [LARGE SCALE GENOMIC DNA]</scope>
    <source>
        <strain evidence="10">2C</strain>
    </source>
</reference>
<sequence>MGPIRRFKSRRRAEQPHTPASTTLVTPSLPPPPFSDWWNDFSQRFYDILVFMNHARLQKISTLVQHIHDVRTKCVFFLGPGLDIKVHPGAPSLGLEPMTLPMNDSTVDPFSKSLKDLFWVCPMMFLFVKLARKVCFDPSAPHSHGFVLSEPVWSNGSVNPYNPLAHEFKSWIRSSYEIPDSESFESMFKMSMKTFEYISSLVKEEMLAKASGFSDLSGDPLNLYDLVAVALRRLGSGESLSLVGESLNLNQTTVAQITKLFTDAMEVRAVCHLRWPSTEAEVEEVKGKMETISGLPNCCGAIETTHILMCLSIADRSSNVWRDRENNQSMTLQAIVDADLRFRDIVAGWPGSLTDETIHKKSTFFRLCQEGKKFNGKKRELSEGTEIEEFIIGNSGFPLLPWLITPYQGDELSYSEAKFNRMVTKTQKVAQKAFAKLKENWKIIQKLMWRPDKDRLPKIILTCCALHNILIDMKDEVQEGLVFSDRTGLNYRPAFCAAGDDHNGSVLREKLSVYLSGVEE</sequence>
<feature type="domain" description="DDE Tnp4" evidence="9">
    <location>
        <begin position="317"/>
        <end position="468"/>
    </location>
</feature>
<comment type="cofactor">
    <cofactor evidence="1">
        <name>a divalent metal cation</name>
        <dbReference type="ChEBI" id="CHEBI:60240"/>
    </cofactor>
</comment>
<dbReference type="PANTHER" id="PTHR22930:SF291">
    <property type="entry name" value="EXPRESSED PROTEIN"/>
    <property type="match status" value="1"/>
</dbReference>
<keyword evidence="5" id="KW-0479">Metal-binding</keyword>
<feature type="compositionally biased region" description="Low complexity" evidence="8">
    <location>
        <begin position="18"/>
        <end position="27"/>
    </location>
</feature>
<evidence type="ECO:0000256" key="1">
    <source>
        <dbReference type="ARBA" id="ARBA00001968"/>
    </source>
</evidence>
<keyword evidence="4" id="KW-0540">Nuclease</keyword>
<keyword evidence="11" id="KW-1185">Reference proteome</keyword>
<dbReference type="PANTHER" id="PTHR22930">
    <property type="match status" value="1"/>
</dbReference>
<feature type="compositionally biased region" description="Basic residues" evidence="8">
    <location>
        <begin position="1"/>
        <end position="11"/>
    </location>
</feature>
<dbReference type="GO" id="GO:0005634">
    <property type="term" value="C:nucleus"/>
    <property type="evidence" value="ECO:0007669"/>
    <property type="project" value="UniProtKB-SubCell"/>
</dbReference>
<keyword evidence="7" id="KW-0539">Nucleus</keyword>
<dbReference type="Gramene" id="KVI09805">
    <property type="protein sequence ID" value="KVI09805"/>
    <property type="gene ID" value="Ccrd_011788"/>
</dbReference>
<dbReference type="STRING" id="59895.A0A103YIQ7"/>
<dbReference type="EMBL" id="LEKV01001042">
    <property type="protein sequence ID" value="KVI09805.1"/>
    <property type="molecule type" value="Genomic_DNA"/>
</dbReference>
<dbReference type="Proteomes" id="UP000243975">
    <property type="component" value="Unassembled WGS sequence"/>
</dbReference>
<evidence type="ECO:0000256" key="6">
    <source>
        <dbReference type="ARBA" id="ARBA00022801"/>
    </source>
</evidence>
<evidence type="ECO:0000259" key="9">
    <source>
        <dbReference type="Pfam" id="PF13359"/>
    </source>
</evidence>
<dbReference type="AlphaFoldDB" id="A0A103YIQ7"/>
<dbReference type="GO" id="GO:0004518">
    <property type="term" value="F:nuclease activity"/>
    <property type="evidence" value="ECO:0007669"/>
    <property type="project" value="UniProtKB-KW"/>
</dbReference>
<evidence type="ECO:0000256" key="4">
    <source>
        <dbReference type="ARBA" id="ARBA00022722"/>
    </source>
</evidence>
<dbReference type="InterPro" id="IPR027806">
    <property type="entry name" value="HARBI1_dom"/>
</dbReference>
<comment type="subcellular location">
    <subcellularLocation>
        <location evidence="2">Nucleus</location>
    </subcellularLocation>
</comment>
<evidence type="ECO:0000256" key="7">
    <source>
        <dbReference type="ARBA" id="ARBA00023242"/>
    </source>
</evidence>
<dbReference type="Pfam" id="PF13359">
    <property type="entry name" value="DDE_Tnp_4"/>
    <property type="match status" value="1"/>
</dbReference>